<dbReference type="Proteomes" id="UP001524569">
    <property type="component" value="Unassembled WGS sequence"/>
</dbReference>
<gene>
    <name evidence="1" type="ORF">NP603_08060</name>
</gene>
<name>A0ABT1UFQ1_9GAMM</name>
<organism evidence="1 2">
    <name type="scientific">Methylomonas aurea</name>
    <dbReference type="NCBI Taxonomy" id="2952224"/>
    <lineage>
        <taxon>Bacteria</taxon>
        <taxon>Pseudomonadati</taxon>
        <taxon>Pseudomonadota</taxon>
        <taxon>Gammaproteobacteria</taxon>
        <taxon>Methylococcales</taxon>
        <taxon>Methylococcaceae</taxon>
        <taxon>Methylomonas</taxon>
    </lineage>
</organism>
<accession>A0ABT1UFQ1</accession>
<proteinExistence type="predicted"/>
<dbReference type="EMBL" id="JANIBM010000007">
    <property type="protein sequence ID" value="MCQ8181058.1"/>
    <property type="molecule type" value="Genomic_DNA"/>
</dbReference>
<keyword evidence="2" id="KW-1185">Reference proteome</keyword>
<protein>
    <submittedName>
        <fullName evidence="1">Uncharacterized protein</fullName>
    </submittedName>
</protein>
<evidence type="ECO:0000313" key="2">
    <source>
        <dbReference type="Proteomes" id="UP001524569"/>
    </source>
</evidence>
<reference evidence="1 2" key="1">
    <citation type="submission" date="2022-07" db="EMBL/GenBank/DDBJ databases">
        <title>Methylomonas rivi sp. nov., Methylomonas rosea sp. nov., Methylomonas aureus sp. nov. and Methylomonas subterranea sp. nov., four novel methanotrophs isolated from a freshwater creek and the deep terrestrial subsurface.</title>
        <authorList>
            <person name="Abin C."/>
            <person name="Sankaranarayanan K."/>
            <person name="Garner C."/>
            <person name="Sindelar R."/>
            <person name="Kotary K."/>
            <person name="Garner R."/>
            <person name="Barclay S."/>
            <person name="Lawson P."/>
            <person name="Krumholz L."/>
        </authorList>
    </citation>
    <scope>NUCLEOTIDE SEQUENCE [LARGE SCALE GENOMIC DNA]</scope>
    <source>
        <strain evidence="1 2">SURF-1</strain>
    </source>
</reference>
<dbReference type="RefSeq" id="WP_256610348.1">
    <property type="nucleotide sequence ID" value="NZ_JANIBM010000007.1"/>
</dbReference>
<sequence>MSILIASMTPDRALEDSAISRAITKTAIALAGYRQLPVQQRLPLVDIVFMLPGSQERAQFTGLRIRGFDPTAQSLQFEAAVPDKMIGSAHAERYLIAVMQDAIDAGAEFFRDRQILFDHAEHMALSEALAEKPRYAVN</sequence>
<comment type="caution">
    <text evidence="1">The sequence shown here is derived from an EMBL/GenBank/DDBJ whole genome shotgun (WGS) entry which is preliminary data.</text>
</comment>
<evidence type="ECO:0000313" key="1">
    <source>
        <dbReference type="EMBL" id="MCQ8181058.1"/>
    </source>
</evidence>